<reference evidence="3" key="1">
    <citation type="journal article" date="2020" name="Stud. Mycol.">
        <title>101 Dothideomycetes genomes: A test case for predicting lifestyles and emergence of pathogens.</title>
        <authorList>
            <person name="Haridas S."/>
            <person name="Albert R."/>
            <person name="Binder M."/>
            <person name="Bloem J."/>
            <person name="LaButti K."/>
            <person name="Salamov A."/>
            <person name="Andreopoulos B."/>
            <person name="Baker S."/>
            <person name="Barry K."/>
            <person name="Bills G."/>
            <person name="Bluhm B."/>
            <person name="Cannon C."/>
            <person name="Castanera R."/>
            <person name="Culley D."/>
            <person name="Daum C."/>
            <person name="Ezra D."/>
            <person name="Gonzalez J."/>
            <person name="Henrissat B."/>
            <person name="Kuo A."/>
            <person name="Liang C."/>
            <person name="Lipzen A."/>
            <person name="Lutzoni F."/>
            <person name="Magnuson J."/>
            <person name="Mondo S."/>
            <person name="Nolan M."/>
            <person name="Ohm R."/>
            <person name="Pangilinan J."/>
            <person name="Park H.-J."/>
            <person name="Ramirez L."/>
            <person name="Alfaro M."/>
            <person name="Sun H."/>
            <person name="Tritt A."/>
            <person name="Yoshinaga Y."/>
            <person name="Zwiers L.-H."/>
            <person name="Turgeon B."/>
            <person name="Goodwin S."/>
            <person name="Spatafora J."/>
            <person name="Crous P."/>
            <person name="Grigoriev I."/>
        </authorList>
    </citation>
    <scope>NUCLEOTIDE SEQUENCE [LARGE SCALE GENOMIC DNA]</scope>
    <source>
        <strain evidence="3">CBS 304.66</strain>
    </source>
</reference>
<feature type="domain" description="ARS-binding protein 1 N-terminal" evidence="1">
    <location>
        <begin position="1"/>
        <end position="54"/>
    </location>
</feature>
<feature type="non-terminal residue" evidence="2">
    <location>
        <position position="1"/>
    </location>
</feature>
<name>A0A9P4KC74_9PLEO</name>
<dbReference type="InterPro" id="IPR009057">
    <property type="entry name" value="Homeodomain-like_sf"/>
</dbReference>
<dbReference type="AlphaFoldDB" id="A0A9P4KC74"/>
<organism evidence="2 3">
    <name type="scientific">Lojkania enalia</name>
    <dbReference type="NCBI Taxonomy" id="147567"/>
    <lineage>
        <taxon>Eukaryota</taxon>
        <taxon>Fungi</taxon>
        <taxon>Dikarya</taxon>
        <taxon>Ascomycota</taxon>
        <taxon>Pezizomycotina</taxon>
        <taxon>Dothideomycetes</taxon>
        <taxon>Pleosporomycetidae</taxon>
        <taxon>Pleosporales</taxon>
        <taxon>Pleosporales incertae sedis</taxon>
        <taxon>Lojkania</taxon>
    </lineage>
</organism>
<dbReference type="Gene3D" id="1.10.10.60">
    <property type="entry name" value="Homeodomain-like"/>
    <property type="match status" value="1"/>
</dbReference>
<sequence>ITDEQRRALRCWYQQQGPSRKQSDAINWFEQQYRRRLRQSTISKSLSDRYSFLNTS</sequence>
<dbReference type="InterPro" id="IPR041188">
    <property type="entry name" value="HTH_ABP1_N"/>
</dbReference>
<accession>A0A9P4KC74</accession>
<comment type="caution">
    <text evidence="2">The sequence shown here is derived from an EMBL/GenBank/DDBJ whole genome shotgun (WGS) entry which is preliminary data.</text>
</comment>
<dbReference type="Pfam" id="PF18107">
    <property type="entry name" value="HTH_ABP1_N"/>
    <property type="match status" value="1"/>
</dbReference>
<evidence type="ECO:0000313" key="2">
    <source>
        <dbReference type="EMBL" id="KAF2263404.1"/>
    </source>
</evidence>
<feature type="non-terminal residue" evidence="2">
    <location>
        <position position="56"/>
    </location>
</feature>
<evidence type="ECO:0000259" key="1">
    <source>
        <dbReference type="Pfam" id="PF18107"/>
    </source>
</evidence>
<dbReference type="EMBL" id="ML986626">
    <property type="protein sequence ID" value="KAF2263404.1"/>
    <property type="molecule type" value="Genomic_DNA"/>
</dbReference>
<keyword evidence="3" id="KW-1185">Reference proteome</keyword>
<evidence type="ECO:0000313" key="3">
    <source>
        <dbReference type="Proteomes" id="UP000800093"/>
    </source>
</evidence>
<dbReference type="OrthoDB" id="3786717at2759"/>
<dbReference type="Proteomes" id="UP000800093">
    <property type="component" value="Unassembled WGS sequence"/>
</dbReference>
<dbReference type="SUPFAM" id="SSF46689">
    <property type="entry name" value="Homeodomain-like"/>
    <property type="match status" value="1"/>
</dbReference>
<proteinExistence type="predicted"/>
<protein>
    <recommendedName>
        <fullName evidence="1">ARS-binding protein 1 N-terminal domain-containing protein</fullName>
    </recommendedName>
</protein>
<gene>
    <name evidence="2" type="ORF">CC78DRAFT_413499</name>
</gene>